<sequence length="64" mass="7570">GRVRRERPGTDNASLEKQTEGTDNEKRVARYPWQWYLMERDRRVSGTGHYFDSKLCLIKLIGLD</sequence>
<name>A0A8C5HAU0_GOUWI</name>
<evidence type="ECO:0000256" key="1">
    <source>
        <dbReference type="SAM" id="MobiDB-lite"/>
    </source>
</evidence>
<dbReference type="InterPro" id="IPR017384">
    <property type="entry name" value="NADH_Ub_cplx-1_asu_su-1"/>
</dbReference>
<accession>A0A8C5HAU0</accession>
<evidence type="ECO:0000313" key="2">
    <source>
        <dbReference type="Ensembl" id="ENSGWIP00000042790.1"/>
    </source>
</evidence>
<keyword evidence="3" id="KW-1185">Reference proteome</keyword>
<reference evidence="2" key="3">
    <citation type="submission" date="2025-09" db="UniProtKB">
        <authorList>
            <consortium name="Ensembl"/>
        </authorList>
    </citation>
    <scope>IDENTIFICATION</scope>
</reference>
<dbReference type="AlphaFoldDB" id="A0A8C5HAU0"/>
<dbReference type="Pfam" id="PF15879">
    <property type="entry name" value="MWFE"/>
    <property type="match status" value="1"/>
</dbReference>
<proteinExistence type="predicted"/>
<dbReference type="Ensembl" id="ENSGWIT00000046421.1">
    <property type="protein sequence ID" value="ENSGWIP00000042790.1"/>
    <property type="gene ID" value="ENSGWIG00000021435.1"/>
</dbReference>
<reference evidence="2" key="1">
    <citation type="submission" date="2020-06" db="EMBL/GenBank/DDBJ databases">
        <authorList>
            <consortium name="Wellcome Sanger Institute Data Sharing"/>
        </authorList>
    </citation>
    <scope>NUCLEOTIDE SEQUENCE [LARGE SCALE GENOMIC DNA]</scope>
</reference>
<organism evidence="2 3">
    <name type="scientific">Gouania willdenowi</name>
    <name type="common">Blunt-snouted clingfish</name>
    <name type="synonym">Lepadogaster willdenowi</name>
    <dbReference type="NCBI Taxonomy" id="441366"/>
    <lineage>
        <taxon>Eukaryota</taxon>
        <taxon>Metazoa</taxon>
        <taxon>Chordata</taxon>
        <taxon>Craniata</taxon>
        <taxon>Vertebrata</taxon>
        <taxon>Euteleostomi</taxon>
        <taxon>Actinopterygii</taxon>
        <taxon>Neopterygii</taxon>
        <taxon>Teleostei</taxon>
        <taxon>Neoteleostei</taxon>
        <taxon>Acanthomorphata</taxon>
        <taxon>Ovalentaria</taxon>
        <taxon>Blenniimorphae</taxon>
        <taxon>Blenniiformes</taxon>
        <taxon>Gobiesocoidei</taxon>
        <taxon>Gobiesocidae</taxon>
        <taxon>Gobiesocinae</taxon>
        <taxon>Gouania</taxon>
    </lineage>
</organism>
<evidence type="ECO:0000313" key="3">
    <source>
        <dbReference type="Proteomes" id="UP000694680"/>
    </source>
</evidence>
<protein>
    <submittedName>
        <fullName evidence="2">Uncharacterized protein</fullName>
    </submittedName>
</protein>
<feature type="region of interest" description="Disordered" evidence="1">
    <location>
        <begin position="1"/>
        <end position="23"/>
    </location>
</feature>
<reference evidence="2" key="2">
    <citation type="submission" date="2025-08" db="UniProtKB">
        <authorList>
            <consortium name="Ensembl"/>
        </authorList>
    </citation>
    <scope>IDENTIFICATION</scope>
</reference>
<dbReference type="Proteomes" id="UP000694680">
    <property type="component" value="Chromosome 10"/>
</dbReference>